<sequence length="136" mass="14711">MTKLKHNIPLMPPSLIALYLAAGCILPCVYMMCVSFMTTVCKSPVRFSSLLRLRCMPLFAMCHGASAGLPALPLSSSWFGLPVPVAVVDYLLMEVPSLMDSDAGFVDSGSWRLVDAAVQMLMKMVAILPVQFVVLG</sequence>
<keyword evidence="1" id="KW-0812">Transmembrane</keyword>
<gene>
    <name evidence="2" type="ORF">Nepgr_013431</name>
</gene>
<feature type="transmembrane region" description="Helical" evidence="1">
    <location>
        <begin position="16"/>
        <end position="37"/>
    </location>
</feature>
<dbReference type="EMBL" id="BSYO01000011">
    <property type="protein sequence ID" value="GMH11590.1"/>
    <property type="molecule type" value="Genomic_DNA"/>
</dbReference>
<dbReference type="Proteomes" id="UP001279734">
    <property type="component" value="Unassembled WGS sequence"/>
</dbReference>
<reference evidence="2" key="1">
    <citation type="submission" date="2023-05" db="EMBL/GenBank/DDBJ databases">
        <title>Nepenthes gracilis genome sequencing.</title>
        <authorList>
            <person name="Fukushima K."/>
        </authorList>
    </citation>
    <scope>NUCLEOTIDE SEQUENCE</scope>
    <source>
        <strain evidence="2">SING2019-196</strain>
    </source>
</reference>
<name>A0AAD3SIT7_NEPGR</name>
<keyword evidence="1" id="KW-1133">Transmembrane helix</keyword>
<dbReference type="AlphaFoldDB" id="A0AAD3SIT7"/>
<organism evidence="2 3">
    <name type="scientific">Nepenthes gracilis</name>
    <name type="common">Slender pitcher plant</name>
    <dbReference type="NCBI Taxonomy" id="150966"/>
    <lineage>
        <taxon>Eukaryota</taxon>
        <taxon>Viridiplantae</taxon>
        <taxon>Streptophyta</taxon>
        <taxon>Embryophyta</taxon>
        <taxon>Tracheophyta</taxon>
        <taxon>Spermatophyta</taxon>
        <taxon>Magnoliopsida</taxon>
        <taxon>eudicotyledons</taxon>
        <taxon>Gunneridae</taxon>
        <taxon>Pentapetalae</taxon>
        <taxon>Caryophyllales</taxon>
        <taxon>Nepenthaceae</taxon>
        <taxon>Nepenthes</taxon>
    </lineage>
</organism>
<keyword evidence="1" id="KW-0472">Membrane</keyword>
<feature type="transmembrane region" description="Helical" evidence="1">
    <location>
        <begin position="58"/>
        <end position="81"/>
    </location>
</feature>
<accession>A0AAD3SIT7</accession>
<protein>
    <submittedName>
        <fullName evidence="2">Uncharacterized protein</fullName>
    </submittedName>
</protein>
<feature type="transmembrane region" description="Helical" evidence="1">
    <location>
        <begin position="116"/>
        <end position="135"/>
    </location>
</feature>
<evidence type="ECO:0000313" key="2">
    <source>
        <dbReference type="EMBL" id="GMH11590.1"/>
    </source>
</evidence>
<keyword evidence="3" id="KW-1185">Reference proteome</keyword>
<comment type="caution">
    <text evidence="2">The sequence shown here is derived from an EMBL/GenBank/DDBJ whole genome shotgun (WGS) entry which is preliminary data.</text>
</comment>
<dbReference type="PROSITE" id="PS51257">
    <property type="entry name" value="PROKAR_LIPOPROTEIN"/>
    <property type="match status" value="1"/>
</dbReference>
<evidence type="ECO:0000313" key="3">
    <source>
        <dbReference type="Proteomes" id="UP001279734"/>
    </source>
</evidence>
<evidence type="ECO:0000256" key="1">
    <source>
        <dbReference type="SAM" id="Phobius"/>
    </source>
</evidence>
<proteinExistence type="predicted"/>